<evidence type="ECO:0000313" key="4">
    <source>
        <dbReference type="Proteomes" id="UP001079657"/>
    </source>
</evidence>
<gene>
    <name evidence="3" type="ORF">OXH55_19280</name>
</gene>
<feature type="transmembrane region" description="Helical" evidence="1">
    <location>
        <begin position="113"/>
        <end position="135"/>
    </location>
</feature>
<evidence type="ECO:0000256" key="1">
    <source>
        <dbReference type="SAM" id="Phobius"/>
    </source>
</evidence>
<feature type="transmembrane region" description="Helical" evidence="1">
    <location>
        <begin position="183"/>
        <end position="204"/>
    </location>
</feature>
<dbReference type="InterPro" id="IPR003675">
    <property type="entry name" value="Rce1/LyrA-like_dom"/>
</dbReference>
<reference evidence="3" key="1">
    <citation type="submission" date="2022-12" db="EMBL/GenBank/DDBJ databases">
        <authorList>
            <person name="Wang J."/>
        </authorList>
    </citation>
    <scope>NUCLEOTIDE SEQUENCE</scope>
    <source>
        <strain evidence="3">HY-42-06</strain>
    </source>
</reference>
<keyword evidence="1" id="KW-1133">Transmembrane helix</keyword>
<dbReference type="InterPro" id="IPR042150">
    <property type="entry name" value="MmRce1-like"/>
</dbReference>
<accession>A0ABT4CUK7</accession>
<dbReference type="GO" id="GO:0008237">
    <property type="term" value="F:metallopeptidase activity"/>
    <property type="evidence" value="ECO:0007669"/>
    <property type="project" value="UniProtKB-KW"/>
</dbReference>
<organism evidence="3 4">
    <name type="scientific">Clostridium ganghwense</name>
    <dbReference type="NCBI Taxonomy" id="312089"/>
    <lineage>
        <taxon>Bacteria</taxon>
        <taxon>Bacillati</taxon>
        <taxon>Bacillota</taxon>
        <taxon>Clostridia</taxon>
        <taxon>Eubacteriales</taxon>
        <taxon>Clostridiaceae</taxon>
        <taxon>Clostridium</taxon>
    </lineage>
</organism>
<dbReference type="PANTHER" id="PTHR35797">
    <property type="entry name" value="PROTEASE-RELATED"/>
    <property type="match status" value="1"/>
</dbReference>
<proteinExistence type="predicted"/>
<evidence type="ECO:0000259" key="2">
    <source>
        <dbReference type="Pfam" id="PF02517"/>
    </source>
</evidence>
<feature type="transmembrane region" description="Helical" evidence="1">
    <location>
        <begin position="78"/>
        <end position="101"/>
    </location>
</feature>
<feature type="transmembrane region" description="Helical" evidence="1">
    <location>
        <begin position="156"/>
        <end position="177"/>
    </location>
</feature>
<keyword evidence="3" id="KW-0378">Hydrolase</keyword>
<dbReference type="Proteomes" id="UP001079657">
    <property type="component" value="Unassembled WGS sequence"/>
</dbReference>
<keyword evidence="1" id="KW-0472">Membrane</keyword>
<feature type="transmembrane region" description="Helical" evidence="1">
    <location>
        <begin position="241"/>
        <end position="262"/>
    </location>
</feature>
<dbReference type="EMBL" id="JAPQES010000010">
    <property type="protein sequence ID" value="MCY6372737.1"/>
    <property type="molecule type" value="Genomic_DNA"/>
</dbReference>
<comment type="caution">
    <text evidence="3">The sequence shown here is derived from an EMBL/GenBank/DDBJ whole genome shotgun (WGS) entry which is preliminary data.</text>
</comment>
<dbReference type="RefSeq" id="WP_268051794.1">
    <property type="nucleotide sequence ID" value="NZ_JAPQES010000010.1"/>
</dbReference>
<sequence length="282" mass="32076">MKSNSKKVITFLILNFTVCSIFYYILCFKGSMYKNQNYVLGLMWVPAVTGMITQLIYNKNLKGFGWKFGKFKYLTFSYLIPLLSSLMVYTLVWITGMGGISIDNFTTRQGSGIFIQFIFFATVGLILSSISALGEEIGWRGFLVPELAKKYSYTKTSLITSAIWAIYHYPLIIFSNYNNGTSVWFSMIFFTISVTAVSFIAVWLRLKSGSLWTGVILHASHNLFIQLFFDVITIDYGKTKYITTEFGAGLALIYTIIGIYCWRNSYKLPSLKAYSKANTVQN</sequence>
<keyword evidence="4" id="KW-1185">Reference proteome</keyword>
<feature type="domain" description="CAAX prenyl protease 2/Lysostaphin resistance protein A-like" evidence="2">
    <location>
        <begin position="121"/>
        <end position="224"/>
    </location>
</feature>
<dbReference type="PANTHER" id="PTHR35797:SF1">
    <property type="entry name" value="PROTEASE"/>
    <property type="match status" value="1"/>
</dbReference>
<dbReference type="Pfam" id="PF02517">
    <property type="entry name" value="Rce1-like"/>
    <property type="match status" value="1"/>
</dbReference>
<feature type="transmembrane region" description="Helical" evidence="1">
    <location>
        <begin position="38"/>
        <end position="57"/>
    </location>
</feature>
<keyword evidence="3" id="KW-0482">Metalloprotease</keyword>
<feature type="transmembrane region" description="Helical" evidence="1">
    <location>
        <begin position="7"/>
        <end position="26"/>
    </location>
</feature>
<keyword evidence="1" id="KW-0812">Transmembrane</keyword>
<keyword evidence="3" id="KW-0645">Protease</keyword>
<name>A0ABT4CUK7_9CLOT</name>
<evidence type="ECO:0000313" key="3">
    <source>
        <dbReference type="EMBL" id="MCY6372737.1"/>
    </source>
</evidence>
<protein>
    <submittedName>
        <fullName evidence="3">CPBP family intramembrane metalloprotease</fullName>
    </submittedName>
</protein>